<dbReference type="InterPro" id="IPR036937">
    <property type="entry name" value="Adhesion_dom_fimbrial_sf"/>
</dbReference>
<dbReference type="PANTHER" id="PTHR33420:SF5">
    <property type="entry name" value="FIMBRIAL SUBUNIT"/>
    <property type="match status" value="1"/>
</dbReference>
<proteinExistence type="predicted"/>
<accession>A0AB34CKQ2</accession>
<comment type="caution">
    <text evidence="2">The sequence shown here is derived from an EMBL/GenBank/DDBJ whole genome shotgun (WGS) entry which is preliminary data.</text>
</comment>
<dbReference type="InterPro" id="IPR008966">
    <property type="entry name" value="Adhesion_dom_sf"/>
</dbReference>
<dbReference type="PANTHER" id="PTHR33420">
    <property type="entry name" value="FIMBRIAL SUBUNIT ELFA-RELATED"/>
    <property type="match status" value="1"/>
</dbReference>
<dbReference type="GO" id="GO:0043709">
    <property type="term" value="P:cell adhesion involved in single-species biofilm formation"/>
    <property type="evidence" value="ECO:0007669"/>
    <property type="project" value="TreeGrafter"/>
</dbReference>
<dbReference type="EMBL" id="VWVM01000007">
    <property type="protein sequence ID" value="KAA6125042.1"/>
    <property type="molecule type" value="Genomic_DNA"/>
</dbReference>
<reference evidence="2 3" key="1">
    <citation type="submission" date="2019-09" db="EMBL/GenBank/DDBJ databases">
        <title>Genomic diversity of phyloplane-associated Pantoea species in Pakistan cotton crop.</title>
        <authorList>
            <person name="Tufail M.R."/>
            <person name="Cook D.R."/>
        </authorList>
    </citation>
    <scope>NUCLEOTIDE SEQUENCE [LARGE SCALE GENOMIC DNA]</scope>
    <source>
        <strain evidence="2 3">B_8</strain>
    </source>
</reference>
<keyword evidence="3" id="KW-1185">Reference proteome</keyword>
<dbReference type="InterPro" id="IPR050263">
    <property type="entry name" value="Bact_Fimbrial_Adh_Pro"/>
</dbReference>
<sequence length="230" mass="24543">MAAVLISTSIAQAVNVRLLIPLAEGREQRMKGVSHWVQKVMQPLSLVVLMLATGQAAYAGENDVVDGDTGVLYVSGALARGACNVDSDTLEQSVNLGTLSSGELINPGERGAGRAFHLKLHDCFDPEAISQPGRDGNRAIGDGLPFIRVNFMSAADPDNHALIAVNGAQGFGLRLEDARHKAVPLNQQAEPLRVKNGDSVLTYYLLPERTHASLKEGAWQAVVYVGVSYD</sequence>
<feature type="domain" description="Fimbrial-type adhesion" evidence="1">
    <location>
        <begin position="75"/>
        <end position="230"/>
    </location>
</feature>
<evidence type="ECO:0000259" key="1">
    <source>
        <dbReference type="Pfam" id="PF00419"/>
    </source>
</evidence>
<organism evidence="2 3">
    <name type="scientific">Candidatus Pantoea gossypiicola</name>
    <dbReference type="NCBI Taxonomy" id="2608008"/>
    <lineage>
        <taxon>Bacteria</taxon>
        <taxon>Pseudomonadati</taxon>
        <taxon>Pseudomonadota</taxon>
        <taxon>Gammaproteobacteria</taxon>
        <taxon>Enterobacterales</taxon>
        <taxon>Erwiniaceae</taxon>
        <taxon>Pantoea</taxon>
    </lineage>
</organism>
<dbReference type="Gene3D" id="2.60.40.1090">
    <property type="entry name" value="Fimbrial-type adhesion domain"/>
    <property type="match status" value="1"/>
</dbReference>
<dbReference type="GO" id="GO:0009289">
    <property type="term" value="C:pilus"/>
    <property type="evidence" value="ECO:0007669"/>
    <property type="project" value="InterPro"/>
</dbReference>
<dbReference type="Pfam" id="PF00419">
    <property type="entry name" value="Fimbrial"/>
    <property type="match status" value="1"/>
</dbReference>
<evidence type="ECO:0000313" key="2">
    <source>
        <dbReference type="EMBL" id="KAA6125042.1"/>
    </source>
</evidence>
<dbReference type="AlphaFoldDB" id="A0AB34CKQ2"/>
<dbReference type="Proteomes" id="UP000324255">
    <property type="component" value="Unassembled WGS sequence"/>
</dbReference>
<evidence type="ECO:0000313" key="3">
    <source>
        <dbReference type="Proteomes" id="UP000324255"/>
    </source>
</evidence>
<dbReference type="InterPro" id="IPR000259">
    <property type="entry name" value="Adhesion_dom_fimbrial"/>
</dbReference>
<protein>
    <submittedName>
        <fullName evidence="2">Type 1 fimbrial protein</fullName>
    </submittedName>
</protein>
<name>A0AB34CKQ2_9GAMM</name>
<dbReference type="SUPFAM" id="SSF49401">
    <property type="entry name" value="Bacterial adhesins"/>
    <property type="match status" value="1"/>
</dbReference>
<gene>
    <name evidence="2" type="ORF">F3I20_11415</name>
</gene>